<dbReference type="InterPro" id="IPR016024">
    <property type="entry name" value="ARM-type_fold"/>
</dbReference>
<dbReference type="InterPro" id="IPR045210">
    <property type="entry name" value="RING-Ubox_PUB"/>
</dbReference>
<dbReference type="SMART" id="SM00185">
    <property type="entry name" value="ARM"/>
    <property type="match status" value="7"/>
</dbReference>
<dbReference type="Pfam" id="PF19584">
    <property type="entry name" value="MCAfunc"/>
    <property type="match status" value="1"/>
</dbReference>
<organism evidence="8 9">
    <name type="scientific">Parasponia andersonii</name>
    <name type="common">Sponia andersonii</name>
    <dbReference type="NCBI Taxonomy" id="3476"/>
    <lineage>
        <taxon>Eukaryota</taxon>
        <taxon>Viridiplantae</taxon>
        <taxon>Streptophyta</taxon>
        <taxon>Embryophyta</taxon>
        <taxon>Tracheophyta</taxon>
        <taxon>Spermatophyta</taxon>
        <taxon>Magnoliopsida</taxon>
        <taxon>eudicotyledons</taxon>
        <taxon>Gunneridae</taxon>
        <taxon>Pentapetalae</taxon>
        <taxon>rosids</taxon>
        <taxon>fabids</taxon>
        <taxon>Rosales</taxon>
        <taxon>Cannabaceae</taxon>
        <taxon>Parasponia</taxon>
    </lineage>
</organism>
<protein>
    <recommendedName>
        <fullName evidence="3">RING-type E3 ubiquitin transferase</fullName>
        <ecNumber evidence="3">2.3.2.27</ecNumber>
    </recommendedName>
</protein>
<dbReference type="EC" id="2.3.2.27" evidence="3"/>
<dbReference type="InterPro" id="IPR052608">
    <property type="entry name" value="U-box_domain_protein"/>
</dbReference>
<dbReference type="SUPFAM" id="SSF57850">
    <property type="entry name" value="RING/U-box"/>
    <property type="match status" value="1"/>
</dbReference>
<dbReference type="InterPro" id="IPR013083">
    <property type="entry name" value="Znf_RING/FYVE/PHD"/>
</dbReference>
<feature type="domain" description="U-box" evidence="7">
    <location>
        <begin position="260"/>
        <end position="334"/>
    </location>
</feature>
<comment type="pathway">
    <text evidence="2">Protein modification; protein ubiquitination.</text>
</comment>
<reference evidence="9" key="1">
    <citation type="submission" date="2016-06" db="EMBL/GenBank/DDBJ databases">
        <title>Parallel loss of symbiosis genes in relatives of nitrogen-fixing non-legume Parasponia.</title>
        <authorList>
            <person name="Van Velzen R."/>
            <person name="Holmer R."/>
            <person name="Bu F."/>
            <person name="Rutten L."/>
            <person name="Van Zeijl A."/>
            <person name="Liu W."/>
            <person name="Santuari L."/>
            <person name="Cao Q."/>
            <person name="Sharma T."/>
            <person name="Shen D."/>
            <person name="Roswanjaya Y."/>
            <person name="Wardhani T."/>
            <person name="Kalhor M.S."/>
            <person name="Jansen J."/>
            <person name="Van den Hoogen J."/>
            <person name="Gungor B."/>
            <person name="Hartog M."/>
            <person name="Hontelez J."/>
            <person name="Verver J."/>
            <person name="Yang W.-C."/>
            <person name="Schijlen E."/>
            <person name="Repin R."/>
            <person name="Schilthuizen M."/>
            <person name="Schranz E."/>
            <person name="Heidstra R."/>
            <person name="Miyata K."/>
            <person name="Fedorova E."/>
            <person name="Kohlen W."/>
            <person name="Bisseling T."/>
            <person name="Smit S."/>
            <person name="Geurts R."/>
        </authorList>
    </citation>
    <scope>NUCLEOTIDE SEQUENCE [LARGE SCALE GENOMIC DNA]</scope>
    <source>
        <strain evidence="9">cv. WU1-14</strain>
    </source>
</reference>
<keyword evidence="9" id="KW-1185">Reference proteome</keyword>
<dbReference type="SUPFAM" id="SSF48371">
    <property type="entry name" value="ARM repeat"/>
    <property type="match status" value="3"/>
</dbReference>
<gene>
    <name evidence="8" type="ORF">PanWU01x14_068540</name>
</gene>
<evidence type="ECO:0000256" key="1">
    <source>
        <dbReference type="ARBA" id="ARBA00000900"/>
    </source>
</evidence>
<dbReference type="UniPathway" id="UPA00143"/>
<dbReference type="CDD" id="cd16664">
    <property type="entry name" value="RING-Ubox_PUB"/>
    <property type="match status" value="1"/>
</dbReference>
<comment type="catalytic activity">
    <reaction evidence="1">
        <text>S-ubiquitinyl-[E2 ubiquitin-conjugating enzyme]-L-cysteine + [acceptor protein]-L-lysine = [E2 ubiquitin-conjugating enzyme]-L-cysteine + N(6)-ubiquitinyl-[acceptor protein]-L-lysine.</text>
        <dbReference type="EC" id="2.3.2.27"/>
    </reaction>
</comment>
<dbReference type="Gene3D" id="1.20.930.20">
    <property type="entry name" value="Adaptor protein Cbl, N-terminal domain"/>
    <property type="match status" value="1"/>
</dbReference>
<feature type="coiled-coil region" evidence="6">
    <location>
        <begin position="195"/>
        <end position="234"/>
    </location>
</feature>
<name>A0A2P5DFD7_PARAD</name>
<evidence type="ECO:0000259" key="7">
    <source>
        <dbReference type="PROSITE" id="PS51698"/>
    </source>
</evidence>
<dbReference type="Gene3D" id="3.30.40.10">
    <property type="entry name" value="Zinc/RING finger domain, C3HC4 (zinc finger)"/>
    <property type="match status" value="1"/>
</dbReference>
<dbReference type="Proteomes" id="UP000237105">
    <property type="component" value="Unassembled WGS sequence"/>
</dbReference>
<dbReference type="InterPro" id="IPR045766">
    <property type="entry name" value="MCAfunc"/>
</dbReference>
<dbReference type="InterPro" id="IPR003613">
    <property type="entry name" value="Ubox_domain"/>
</dbReference>
<dbReference type="GO" id="GO:0016567">
    <property type="term" value="P:protein ubiquitination"/>
    <property type="evidence" value="ECO:0007669"/>
    <property type="project" value="UniProtKB-UniPathway"/>
</dbReference>
<comment type="caution">
    <text evidence="8">The sequence shown here is derived from an EMBL/GenBank/DDBJ whole genome shotgun (WGS) entry which is preliminary data.</text>
</comment>
<dbReference type="GO" id="GO:0061630">
    <property type="term" value="F:ubiquitin protein ligase activity"/>
    <property type="evidence" value="ECO:0007669"/>
    <property type="project" value="UniProtKB-EC"/>
</dbReference>
<sequence length="1010" mass="112137">MAKDVIISVSVIPTSELLSHVVLGLFETAQAAKKVLFQEANFKTFSAHLEKTSAILKELSKQNIDHFESLKNTLEILNREVKAAKQLVVDCSQRNKVYLLLNCRKIVKRLDSCTEEISRALSLIPLASLDLSLSINDQICKLCKNMLEAEYRAAVAEEEILAKIEFGIQERNGARSYANDLLFQIAGVLGLSTEHSALKEEYEAFKREIEDANLRKEQEESLQMEQILSLLEKADAVTSSEEKEKKYLERRNSLGNQPLAPLKGFYCSLTHEVMVDPVETPSGHTFEKSAIEKWLAEGSKLCPLTNAPLDTSDLRPNKTLRQSIEEWRDRNAIITISNIKPKLQSSEEEEVLQALSKLQELCMERDLHREWAAMEDCISVLVGLLGAKNREIRKDALVILSILAKDGEDKKEKITRMDNALQSIVSSLARQYEESRSALHLLLELSKSNAAWELIGNVQGCLLLIVTMLSSEDNQVATDAVQLLEILSFHNHNVKQMAKANYFKPLLRLLSSGPEDIRISMAKTLAEIELTDHSKLALVQDGALGPLIQMLSQGDLETKKVAVKCLLQLSNLPKNGLQMIREGAVEPLFEVLYRHSLQLPALREQVAATIMYLSISTNNQESDGEQVSLLKSEEDIFKLFSLISLTGPDIQRSILKTFHALCQSPSGLDIRMRLRQLSAVRVLVQLCEADQHTVRVSAVKLFCCLTKDGDDGTFLEHVSQRCIETLLRIIQTSNDVEEIAAALGIIAYLPKNSEMTQWLLNAEALRIIYICLNDGNRDVSYKRQVIENAVGALCRFTVSTNQEWQKRVAEAGFIQVLVRLLASGTSFTKQNSAIALKQLSESSKNLSKPGKKHGIFQCCISAPKTGCPAHLGSCGVESSFCMLEANAVDPLVRMLGEPDLETAEASLDALLTLIDAQKPQDGSKVLDNANAIAAVIKLLSSNSVRLQEKCLKGLEMIFQSDELKRKYGSSVQVPLVDIAQKKASDMKEIKSLAAKILGQLGVLGVQSSFF</sequence>
<evidence type="ECO:0000256" key="5">
    <source>
        <dbReference type="ARBA" id="ARBA00022737"/>
    </source>
</evidence>
<evidence type="ECO:0000256" key="6">
    <source>
        <dbReference type="SAM" id="Coils"/>
    </source>
</evidence>
<evidence type="ECO:0000313" key="8">
    <source>
        <dbReference type="EMBL" id="PON72012.1"/>
    </source>
</evidence>
<dbReference type="InterPro" id="IPR059179">
    <property type="entry name" value="MLKL-like_MCAfunc"/>
</dbReference>
<dbReference type="Pfam" id="PF04564">
    <property type="entry name" value="U-box"/>
    <property type="match status" value="1"/>
</dbReference>
<keyword evidence="5" id="KW-0677">Repeat</keyword>
<dbReference type="SMART" id="SM00504">
    <property type="entry name" value="Ubox"/>
    <property type="match status" value="1"/>
</dbReference>
<evidence type="ECO:0000256" key="2">
    <source>
        <dbReference type="ARBA" id="ARBA00004906"/>
    </source>
</evidence>
<keyword evidence="4" id="KW-0808">Transferase</keyword>
<dbReference type="Pfam" id="PF00514">
    <property type="entry name" value="Arm"/>
    <property type="match status" value="1"/>
</dbReference>
<accession>A0A2P5DFD7</accession>
<evidence type="ECO:0000256" key="4">
    <source>
        <dbReference type="ARBA" id="ARBA00022679"/>
    </source>
</evidence>
<dbReference type="AlphaFoldDB" id="A0A2P5DFD7"/>
<dbReference type="OrthoDB" id="7537227at2759"/>
<dbReference type="PROSITE" id="PS51698">
    <property type="entry name" value="U_BOX"/>
    <property type="match status" value="1"/>
</dbReference>
<dbReference type="EMBL" id="JXTB01000041">
    <property type="protein sequence ID" value="PON72012.1"/>
    <property type="molecule type" value="Genomic_DNA"/>
</dbReference>
<dbReference type="InterPro" id="IPR000225">
    <property type="entry name" value="Armadillo"/>
</dbReference>
<dbReference type="GO" id="GO:0007166">
    <property type="term" value="P:cell surface receptor signaling pathway"/>
    <property type="evidence" value="ECO:0007669"/>
    <property type="project" value="InterPro"/>
</dbReference>
<dbReference type="STRING" id="3476.A0A2P5DFD7"/>
<keyword evidence="6" id="KW-0175">Coiled coil</keyword>
<dbReference type="PANTHER" id="PTHR45958">
    <property type="entry name" value="RING-TYPE E3 UBIQUITIN TRANSFERASE"/>
    <property type="match status" value="1"/>
</dbReference>
<dbReference type="PANTHER" id="PTHR45958:SF8">
    <property type="entry name" value="U-BOX DOMAIN-CONTAINING PROTEIN 44-LIKE"/>
    <property type="match status" value="1"/>
</dbReference>
<dbReference type="InterPro" id="IPR011989">
    <property type="entry name" value="ARM-like"/>
</dbReference>
<dbReference type="InterPro" id="IPR036537">
    <property type="entry name" value="Adaptor_Cbl_N_dom_sf"/>
</dbReference>
<feature type="coiled-coil region" evidence="6">
    <location>
        <begin position="67"/>
        <end position="94"/>
    </location>
</feature>
<evidence type="ECO:0000313" key="9">
    <source>
        <dbReference type="Proteomes" id="UP000237105"/>
    </source>
</evidence>
<dbReference type="Gene3D" id="1.25.10.10">
    <property type="entry name" value="Leucine-rich Repeat Variant"/>
    <property type="match status" value="3"/>
</dbReference>
<dbReference type="CDD" id="cd21037">
    <property type="entry name" value="MLKL_NTD"/>
    <property type="match status" value="1"/>
</dbReference>
<proteinExistence type="predicted"/>
<evidence type="ECO:0000256" key="3">
    <source>
        <dbReference type="ARBA" id="ARBA00012483"/>
    </source>
</evidence>